<dbReference type="PANTHER" id="PTHR35176:SF2">
    <property type="entry name" value="F420H(2)-DEPENDENT REDUCTASE RV1155"/>
    <property type="match status" value="1"/>
</dbReference>
<accession>A0A5Q0HBW2</accession>
<feature type="domain" description="Pyridoxamine 5'-phosphate oxidase N-terminal" evidence="2">
    <location>
        <begin position="4"/>
        <end position="129"/>
    </location>
</feature>
<dbReference type="InterPro" id="IPR012349">
    <property type="entry name" value="Split_barrel_FMN-bd"/>
</dbReference>
<evidence type="ECO:0000313" key="3">
    <source>
        <dbReference type="EMBL" id="QFZ23649.1"/>
    </source>
</evidence>
<dbReference type="KEGG" id="ssyi:EKG83_44990"/>
<dbReference type="PANTHER" id="PTHR35176">
    <property type="entry name" value="HEME OXYGENASE HI_0854-RELATED"/>
    <property type="match status" value="1"/>
</dbReference>
<keyword evidence="4" id="KW-1185">Reference proteome</keyword>
<dbReference type="SUPFAM" id="SSF50475">
    <property type="entry name" value="FMN-binding split barrel"/>
    <property type="match status" value="1"/>
</dbReference>
<dbReference type="Pfam" id="PF01243">
    <property type="entry name" value="PNPOx_N"/>
    <property type="match status" value="1"/>
</dbReference>
<dbReference type="OrthoDB" id="1094370at2"/>
<dbReference type="Gene3D" id="2.30.110.10">
    <property type="entry name" value="Electron Transport, Fmn-binding Protein, Chain A"/>
    <property type="match status" value="1"/>
</dbReference>
<dbReference type="InterPro" id="IPR011576">
    <property type="entry name" value="Pyridox_Oxase_N"/>
</dbReference>
<sequence length="136" mass="15423">MDLDAAREFIRRNPRAVLSARRSDGSPQMSPVLATVDDEGRVVISTRETAYKVRQVRRDPRVALCFFTEGFFGDWLQVEGTATVLSLPEAMEPLVDLYRRISGEHRDWDEYRAAMVAEKRVVLRVVLERAGPDVSG</sequence>
<dbReference type="InterPro" id="IPR019920">
    <property type="entry name" value="F420-binding_dom_put"/>
</dbReference>
<keyword evidence="1" id="KW-0560">Oxidoreductase</keyword>
<proteinExistence type="predicted"/>
<dbReference type="GO" id="GO:0070967">
    <property type="term" value="F:coenzyme F420 binding"/>
    <property type="evidence" value="ECO:0007669"/>
    <property type="project" value="TreeGrafter"/>
</dbReference>
<dbReference type="Proteomes" id="UP000325787">
    <property type="component" value="Chromosome"/>
</dbReference>
<evidence type="ECO:0000256" key="1">
    <source>
        <dbReference type="ARBA" id="ARBA00023002"/>
    </source>
</evidence>
<reference evidence="4" key="1">
    <citation type="journal article" date="2021" name="Curr. Microbiol.">
        <title>Complete genome of nocamycin-producing strain Saccharothrix syringae NRRL B-16468 reveals the biosynthetic potential for secondary metabolites.</title>
        <authorList>
            <person name="Mo X."/>
            <person name="Yang S."/>
        </authorList>
    </citation>
    <scope>NUCLEOTIDE SEQUENCE [LARGE SCALE GENOMIC DNA]</scope>
    <source>
        <strain evidence="4">ATCC 51364 / DSM 43886 / JCM 6844 / KCTC 9398 / NBRC 14523 / NRRL B-16468 / INA 2240</strain>
    </source>
</reference>
<dbReference type="EMBL" id="CP034550">
    <property type="protein sequence ID" value="QFZ23649.1"/>
    <property type="molecule type" value="Genomic_DNA"/>
</dbReference>
<dbReference type="NCBIfam" id="TIGR03618">
    <property type="entry name" value="Rv1155_F420"/>
    <property type="match status" value="1"/>
</dbReference>
<organism evidence="3 4">
    <name type="scientific">Saccharothrix syringae</name>
    <name type="common">Nocardiopsis syringae</name>
    <dbReference type="NCBI Taxonomy" id="103733"/>
    <lineage>
        <taxon>Bacteria</taxon>
        <taxon>Bacillati</taxon>
        <taxon>Actinomycetota</taxon>
        <taxon>Actinomycetes</taxon>
        <taxon>Pseudonocardiales</taxon>
        <taxon>Pseudonocardiaceae</taxon>
        <taxon>Saccharothrix</taxon>
    </lineage>
</organism>
<dbReference type="InterPro" id="IPR052019">
    <property type="entry name" value="F420H2_bilvrd_red/Heme_oxyg"/>
</dbReference>
<name>A0A5Q0HBW2_SACSY</name>
<dbReference type="GO" id="GO:0016627">
    <property type="term" value="F:oxidoreductase activity, acting on the CH-CH group of donors"/>
    <property type="evidence" value="ECO:0007669"/>
    <property type="project" value="TreeGrafter"/>
</dbReference>
<evidence type="ECO:0000313" key="4">
    <source>
        <dbReference type="Proteomes" id="UP000325787"/>
    </source>
</evidence>
<gene>
    <name evidence="3" type="ORF">EKG83_44990</name>
</gene>
<dbReference type="GO" id="GO:0005829">
    <property type="term" value="C:cytosol"/>
    <property type="evidence" value="ECO:0007669"/>
    <property type="project" value="TreeGrafter"/>
</dbReference>
<protein>
    <submittedName>
        <fullName evidence="3">PPOX class F420-dependent oxidoreductase</fullName>
    </submittedName>
</protein>
<dbReference type="AlphaFoldDB" id="A0A5Q0HBW2"/>
<evidence type="ECO:0000259" key="2">
    <source>
        <dbReference type="Pfam" id="PF01243"/>
    </source>
</evidence>